<comment type="subcellular location">
    <subcellularLocation>
        <location evidence="1">Cell membrane</location>
        <topology evidence="1">Multi-pass membrane protein</topology>
    </subcellularLocation>
</comment>
<dbReference type="SUPFAM" id="SSF103190">
    <property type="entry name" value="Sensory domain-like"/>
    <property type="match status" value="1"/>
</dbReference>
<dbReference type="EMBL" id="SORZ01000001">
    <property type="protein sequence ID" value="TPW35679.1"/>
    <property type="molecule type" value="Genomic_DNA"/>
</dbReference>
<dbReference type="GO" id="GO:0004016">
    <property type="term" value="F:adenylate cyclase activity"/>
    <property type="evidence" value="ECO:0007669"/>
    <property type="project" value="UniProtKB-ARBA"/>
</dbReference>
<dbReference type="Pfam" id="PF02743">
    <property type="entry name" value="dCache_1"/>
    <property type="match status" value="1"/>
</dbReference>
<feature type="transmembrane region" description="Helical" evidence="6">
    <location>
        <begin position="20"/>
        <end position="40"/>
    </location>
</feature>
<reference evidence="8 9" key="1">
    <citation type="submission" date="2019-03" db="EMBL/GenBank/DDBJ databases">
        <title>The complete genome sequence of Neokomagataea sp. Jb2 NBRC113641.</title>
        <authorList>
            <person name="Chua K.-O."/>
            <person name="Chan K.-G."/>
            <person name="See-Too W.-S."/>
        </authorList>
    </citation>
    <scope>NUCLEOTIDE SEQUENCE [LARGE SCALE GENOMIC DNA]</scope>
    <source>
        <strain evidence="8 9">Jb2</strain>
    </source>
</reference>
<evidence type="ECO:0000256" key="5">
    <source>
        <dbReference type="ARBA" id="ARBA00023136"/>
    </source>
</evidence>
<feature type="transmembrane region" description="Helical" evidence="6">
    <location>
        <begin position="352"/>
        <end position="371"/>
    </location>
</feature>
<evidence type="ECO:0000256" key="4">
    <source>
        <dbReference type="ARBA" id="ARBA00022989"/>
    </source>
</evidence>
<keyword evidence="2" id="KW-1003">Cell membrane</keyword>
<proteinExistence type="predicted"/>
<protein>
    <submittedName>
        <fullName evidence="8">GAF domain-containing protein</fullName>
    </submittedName>
</protein>
<dbReference type="InterPro" id="IPR029151">
    <property type="entry name" value="Sensor-like_sf"/>
</dbReference>
<dbReference type="InterPro" id="IPR029787">
    <property type="entry name" value="Nucleotide_cyclase"/>
</dbReference>
<evidence type="ECO:0000259" key="7">
    <source>
        <dbReference type="PROSITE" id="PS50125"/>
    </source>
</evidence>
<dbReference type="AlphaFoldDB" id="A0A506UQX8"/>
<dbReference type="Gene3D" id="3.30.70.1230">
    <property type="entry name" value="Nucleotide cyclase"/>
    <property type="match status" value="1"/>
</dbReference>
<dbReference type="Gene3D" id="3.30.450.20">
    <property type="entry name" value="PAS domain"/>
    <property type="match status" value="1"/>
</dbReference>
<dbReference type="GO" id="GO:0005886">
    <property type="term" value="C:plasma membrane"/>
    <property type="evidence" value="ECO:0007669"/>
    <property type="project" value="UniProtKB-SubCell"/>
</dbReference>
<dbReference type="InterPro" id="IPR001054">
    <property type="entry name" value="A/G_cyclase"/>
</dbReference>
<sequence length="779" mass="84933">MPSDEIVNPLISPVNRRWQILQVLAPIAGVLLVIGAIALVSWHSYKATRAGAISLTNDLLRSQQRYITQEVSNYLSPAISSTVLAHDMLNLASPAANANIFLLLSRSILRNVPQVDGFYLANQNGEFWRVSREGQNFQETILGADAKGQPDFQHLLVNLDGEVLQQDATPAHDFNPTTLPWYQGALHKANRKGIDRIFWSDPYPYPQTHQFIVTASIAIRTLNGREVVFAINISLNQLTNFLNSLKVGKSGQAVIVSLSGQVIAGHNMADLGKPGFQAANVYLNPVTQPVFTRALNMFRILGPGAGIIRARGKDYVTMASAMPLAKHSWVLILNAPENDFASFAQVIQKQTVYFSLLIVGLACLLACGLIFQGRRVNSLKRVIETNKENNLIDNALLLKVANTPGLLDPHREVPILTEVLTERAAAQRAGIWRLLPDGNRLLCEDVFDRPKDVHGSGMELIRAACPALFDNLTTPHLVNIPDAATDPQYQAFQRLVMRPAGTTHLVYLPVQDLHQPLGVIMIEDPQQLDGLDRVLALVAAVVAVRFAQLQKTAVQLDSVGAGDLEKTLAKAPKPGPLHMVEGFLIPPGEGSGGLPASGLYPQVPVMVLEFAEAFTEQKEGAEQTLQLIGQLSDTIQQLARQYGVFSLQVTGNRLILLGGCSQTPEPATLLRLAEAAIAIREASLTALLSQNSQVMIRIGIDIGPILAARLGKDPSIFNVWGTGLGVAELLARTAPDGGQIQVSDQAYQIMRNYFLFRPRGEFYLPGEGITQTYILAGRR</sequence>
<dbReference type="InterPro" id="IPR003018">
    <property type="entry name" value="GAF"/>
</dbReference>
<dbReference type="SUPFAM" id="SSF55781">
    <property type="entry name" value="GAF domain-like"/>
    <property type="match status" value="1"/>
</dbReference>
<keyword evidence="4 6" id="KW-1133">Transmembrane helix</keyword>
<evidence type="ECO:0000256" key="3">
    <source>
        <dbReference type="ARBA" id="ARBA00022692"/>
    </source>
</evidence>
<dbReference type="GO" id="GO:0035556">
    <property type="term" value="P:intracellular signal transduction"/>
    <property type="evidence" value="ECO:0007669"/>
    <property type="project" value="InterPro"/>
</dbReference>
<dbReference type="SUPFAM" id="SSF55073">
    <property type="entry name" value="Nucleotide cyclase"/>
    <property type="match status" value="1"/>
</dbReference>
<keyword evidence="9" id="KW-1185">Reference proteome</keyword>
<keyword evidence="3 6" id="KW-0812">Transmembrane</keyword>
<dbReference type="Pfam" id="PF01590">
    <property type="entry name" value="GAF"/>
    <property type="match status" value="1"/>
</dbReference>
<evidence type="ECO:0000256" key="1">
    <source>
        <dbReference type="ARBA" id="ARBA00004651"/>
    </source>
</evidence>
<comment type="caution">
    <text evidence="8">The sequence shown here is derived from an EMBL/GenBank/DDBJ whole genome shotgun (WGS) entry which is preliminary data.</text>
</comment>
<evidence type="ECO:0000256" key="6">
    <source>
        <dbReference type="SAM" id="Phobius"/>
    </source>
</evidence>
<evidence type="ECO:0000313" key="8">
    <source>
        <dbReference type="EMBL" id="TPW35679.1"/>
    </source>
</evidence>
<gene>
    <name evidence="8" type="ORF">E3202_01590</name>
</gene>
<keyword evidence="5 6" id="KW-0472">Membrane</keyword>
<organism evidence="8 9">
    <name type="scientific">Oecophyllibacter saccharovorans</name>
    <dbReference type="NCBI Taxonomy" id="2558360"/>
    <lineage>
        <taxon>Bacteria</taxon>
        <taxon>Pseudomonadati</taxon>
        <taxon>Pseudomonadota</taxon>
        <taxon>Alphaproteobacteria</taxon>
        <taxon>Acetobacterales</taxon>
        <taxon>Acetobacteraceae</taxon>
        <taxon>Oecophyllibacter</taxon>
    </lineage>
</organism>
<dbReference type="RefSeq" id="WP_165600150.1">
    <property type="nucleotide sequence ID" value="NZ_SORZ01000001.1"/>
</dbReference>
<evidence type="ECO:0000256" key="2">
    <source>
        <dbReference type="ARBA" id="ARBA00022475"/>
    </source>
</evidence>
<name>A0A506UQX8_9PROT</name>
<evidence type="ECO:0000313" key="9">
    <source>
        <dbReference type="Proteomes" id="UP000315037"/>
    </source>
</evidence>
<dbReference type="InterPro" id="IPR033479">
    <property type="entry name" value="dCache_1"/>
</dbReference>
<feature type="domain" description="Guanylate cyclase" evidence="7">
    <location>
        <begin position="607"/>
        <end position="731"/>
    </location>
</feature>
<dbReference type="GO" id="GO:0009190">
    <property type="term" value="P:cyclic nucleotide biosynthetic process"/>
    <property type="evidence" value="ECO:0007669"/>
    <property type="project" value="InterPro"/>
</dbReference>
<dbReference type="Proteomes" id="UP000315037">
    <property type="component" value="Unassembled WGS sequence"/>
</dbReference>
<dbReference type="Pfam" id="PF00211">
    <property type="entry name" value="Guanylate_cyc"/>
    <property type="match status" value="1"/>
</dbReference>
<dbReference type="PROSITE" id="PS50125">
    <property type="entry name" value="GUANYLATE_CYCLASE_2"/>
    <property type="match status" value="1"/>
</dbReference>
<accession>A0A506UQX8</accession>